<feature type="compositionally biased region" description="Low complexity" evidence="1">
    <location>
        <begin position="49"/>
        <end position="71"/>
    </location>
</feature>
<evidence type="ECO:0000313" key="2">
    <source>
        <dbReference type="EMBL" id="KHJ88316.1"/>
    </source>
</evidence>
<dbReference type="Proteomes" id="UP000053660">
    <property type="component" value="Unassembled WGS sequence"/>
</dbReference>
<organism evidence="2 3">
    <name type="scientific">Oesophagostomum dentatum</name>
    <name type="common">Nodular worm</name>
    <dbReference type="NCBI Taxonomy" id="61180"/>
    <lineage>
        <taxon>Eukaryota</taxon>
        <taxon>Metazoa</taxon>
        <taxon>Ecdysozoa</taxon>
        <taxon>Nematoda</taxon>
        <taxon>Chromadorea</taxon>
        <taxon>Rhabditida</taxon>
        <taxon>Rhabditina</taxon>
        <taxon>Rhabditomorpha</taxon>
        <taxon>Strongyloidea</taxon>
        <taxon>Strongylidae</taxon>
        <taxon>Oesophagostomum</taxon>
    </lineage>
</organism>
<feature type="compositionally biased region" description="Polar residues" evidence="1">
    <location>
        <begin position="72"/>
        <end position="86"/>
    </location>
</feature>
<evidence type="ECO:0000313" key="3">
    <source>
        <dbReference type="Proteomes" id="UP000053660"/>
    </source>
</evidence>
<proteinExistence type="predicted"/>
<dbReference type="EMBL" id="KN556054">
    <property type="protein sequence ID" value="KHJ88316.1"/>
    <property type="molecule type" value="Genomic_DNA"/>
</dbReference>
<evidence type="ECO:0000256" key="1">
    <source>
        <dbReference type="SAM" id="MobiDB-lite"/>
    </source>
</evidence>
<dbReference type="AlphaFoldDB" id="A0A0B1SWM4"/>
<feature type="region of interest" description="Disordered" evidence="1">
    <location>
        <begin position="49"/>
        <end position="86"/>
    </location>
</feature>
<sequence>MQNGGQCNKEKKRKLILQKTVRRIKGLDVPSDTDTSTTSVRLSSCTTVSTSSTTSVATSSSSMRVSALSSTKQATSSRTTASVSNA</sequence>
<protein>
    <submittedName>
        <fullName evidence="2">Uncharacterized protein</fullName>
    </submittedName>
</protein>
<keyword evidence="3" id="KW-1185">Reference proteome</keyword>
<name>A0A0B1SWM4_OESDE</name>
<gene>
    <name evidence="2" type="ORF">OESDEN_11892</name>
</gene>
<accession>A0A0B1SWM4</accession>
<reference evidence="2 3" key="1">
    <citation type="submission" date="2014-03" db="EMBL/GenBank/DDBJ databases">
        <title>Draft genome of the hookworm Oesophagostomum dentatum.</title>
        <authorList>
            <person name="Mitreva M."/>
        </authorList>
    </citation>
    <scope>NUCLEOTIDE SEQUENCE [LARGE SCALE GENOMIC DNA]</scope>
    <source>
        <strain evidence="2 3">OD-Hann</strain>
    </source>
</reference>